<feature type="domain" description="Peptidase A1" evidence="3">
    <location>
        <begin position="45"/>
        <end position="343"/>
    </location>
</feature>
<protein>
    <recommendedName>
        <fullName evidence="3">Peptidase A1 domain-containing protein</fullName>
    </recommendedName>
</protein>
<dbReference type="PANTHER" id="PTHR47966:SF45">
    <property type="entry name" value="PEPTIDASE A1 DOMAIN-CONTAINING PROTEIN"/>
    <property type="match status" value="1"/>
</dbReference>
<dbReference type="PROSITE" id="PS51767">
    <property type="entry name" value="PEPTIDASE_A1"/>
    <property type="match status" value="1"/>
</dbReference>
<dbReference type="AlphaFoldDB" id="A0A6V7VYQ4"/>
<dbReference type="PANTHER" id="PTHR47966">
    <property type="entry name" value="BETA-SITE APP-CLEAVING ENZYME, ISOFORM A-RELATED"/>
    <property type="match status" value="1"/>
</dbReference>
<organism evidence="4 5">
    <name type="scientific">Meloidogyne enterolobii</name>
    <name type="common">Root-knot nematode worm</name>
    <name type="synonym">Meloidogyne mayaguensis</name>
    <dbReference type="NCBI Taxonomy" id="390850"/>
    <lineage>
        <taxon>Eukaryota</taxon>
        <taxon>Metazoa</taxon>
        <taxon>Ecdysozoa</taxon>
        <taxon>Nematoda</taxon>
        <taxon>Chromadorea</taxon>
        <taxon>Rhabditida</taxon>
        <taxon>Tylenchina</taxon>
        <taxon>Tylenchomorpha</taxon>
        <taxon>Tylenchoidea</taxon>
        <taxon>Meloidogynidae</taxon>
        <taxon>Meloidogyninae</taxon>
        <taxon>Meloidogyne</taxon>
    </lineage>
</organism>
<accession>A0A6V7VYQ4</accession>
<keyword evidence="2" id="KW-0732">Signal</keyword>
<dbReference type="OrthoDB" id="771136at2759"/>
<gene>
    <name evidence="4" type="ORF">MENT_LOCUS32132</name>
</gene>
<proteinExistence type="inferred from homology"/>
<dbReference type="EMBL" id="CAJEWN010000361">
    <property type="protein sequence ID" value="CAD2180077.1"/>
    <property type="molecule type" value="Genomic_DNA"/>
</dbReference>
<dbReference type="GO" id="GO:0006508">
    <property type="term" value="P:proteolysis"/>
    <property type="evidence" value="ECO:0007669"/>
    <property type="project" value="InterPro"/>
</dbReference>
<dbReference type="InterPro" id="IPR021109">
    <property type="entry name" value="Peptidase_aspartic_dom_sf"/>
</dbReference>
<comment type="caution">
    <text evidence="4">The sequence shown here is derived from an EMBL/GenBank/DDBJ whole genome shotgun (WGS) entry which is preliminary data.</text>
</comment>
<dbReference type="GO" id="GO:0005764">
    <property type="term" value="C:lysosome"/>
    <property type="evidence" value="ECO:0007669"/>
    <property type="project" value="TreeGrafter"/>
</dbReference>
<feature type="chain" id="PRO_5027578648" description="Peptidase A1 domain-containing protein" evidence="2">
    <location>
        <begin position="21"/>
        <end position="350"/>
    </location>
</feature>
<sequence>MLKKLCNLIILLILLNFVHGQNKGKPKNNGKIYQTNITNFFDQSYTIKVSIGTPPQIFNVLLSTGSADFWVTAFNVSTNKPRFFPQNSSTFSLPNPQKYLNLPSIQGIVGVDTVQFAGLSQAKLEFSFADIIENQTLAHPFDGIMGLTFPELSKSATKNPLMAAIDNNLLAQKMFTLYFKGGYGSEQKNMPGGLATFGGFDKENCGKKLGSVKFSGGGVQYQFPIDSISSQGNVFTVSDSSTSVIFGNINVTDQIAKQFGAVWNKHDELYKIDCNANASITFKIGGVDYTMTKDVLIFGTNSSACALAIIPMEFEGYEWVLGSPFIRKFCHTFDIGKNQLTLSQVLNNEV</sequence>
<evidence type="ECO:0000256" key="2">
    <source>
        <dbReference type="SAM" id="SignalP"/>
    </source>
</evidence>
<evidence type="ECO:0000313" key="4">
    <source>
        <dbReference type="EMBL" id="CAD2180077.1"/>
    </source>
</evidence>
<dbReference type="Proteomes" id="UP000580250">
    <property type="component" value="Unassembled WGS sequence"/>
</dbReference>
<evidence type="ECO:0000259" key="3">
    <source>
        <dbReference type="PROSITE" id="PS51767"/>
    </source>
</evidence>
<dbReference type="SUPFAM" id="SSF50630">
    <property type="entry name" value="Acid proteases"/>
    <property type="match status" value="1"/>
</dbReference>
<dbReference type="InterPro" id="IPR001461">
    <property type="entry name" value="Aspartic_peptidase_A1"/>
</dbReference>
<evidence type="ECO:0000313" key="5">
    <source>
        <dbReference type="Proteomes" id="UP000580250"/>
    </source>
</evidence>
<name>A0A6V7VYQ4_MELEN</name>
<dbReference type="InterPro" id="IPR033121">
    <property type="entry name" value="PEPTIDASE_A1"/>
</dbReference>
<dbReference type="InterPro" id="IPR034164">
    <property type="entry name" value="Pepsin-like_dom"/>
</dbReference>
<dbReference type="PRINTS" id="PR00792">
    <property type="entry name" value="PEPSIN"/>
</dbReference>
<feature type="signal peptide" evidence="2">
    <location>
        <begin position="1"/>
        <end position="20"/>
    </location>
</feature>
<dbReference type="Pfam" id="PF00026">
    <property type="entry name" value="Asp"/>
    <property type="match status" value="1"/>
</dbReference>
<dbReference type="GO" id="GO:0004190">
    <property type="term" value="F:aspartic-type endopeptidase activity"/>
    <property type="evidence" value="ECO:0007669"/>
    <property type="project" value="InterPro"/>
</dbReference>
<evidence type="ECO:0000256" key="1">
    <source>
        <dbReference type="ARBA" id="ARBA00007447"/>
    </source>
</evidence>
<comment type="similarity">
    <text evidence="1">Belongs to the peptidase A1 family.</text>
</comment>
<dbReference type="Gene3D" id="2.40.70.10">
    <property type="entry name" value="Acid Proteases"/>
    <property type="match status" value="2"/>
</dbReference>
<dbReference type="CDD" id="cd05471">
    <property type="entry name" value="pepsin_like"/>
    <property type="match status" value="1"/>
</dbReference>
<reference evidence="4 5" key="1">
    <citation type="submission" date="2020-08" db="EMBL/GenBank/DDBJ databases">
        <authorList>
            <person name="Koutsovoulos G."/>
            <person name="Danchin GJ E."/>
        </authorList>
    </citation>
    <scope>NUCLEOTIDE SEQUENCE [LARGE SCALE GENOMIC DNA]</scope>
</reference>